<feature type="domain" description="Large polyvalent protein associated" evidence="1">
    <location>
        <begin position="8"/>
        <end position="100"/>
    </location>
</feature>
<evidence type="ECO:0000313" key="8">
    <source>
        <dbReference type="Proteomes" id="UP000501069"/>
    </source>
</evidence>
<evidence type="ECO:0000313" key="7">
    <source>
        <dbReference type="Proteomes" id="UP000315200"/>
    </source>
</evidence>
<evidence type="ECO:0000313" key="2">
    <source>
        <dbReference type="EMBL" id="CUP34967.1"/>
    </source>
</evidence>
<sequence length="121" mass="13647">MALFDAAKEGYELTEIDGRPVLFTNMRLNRDTVPAGIFCYDVRDSDALDGSMAEIKAVVVVNHWGTILCKDPFPVDEYGSYYPKDWGYLGKNMSLEEFQETGREQLAAYLLPEAPQTEPVM</sequence>
<dbReference type="Proteomes" id="UP000315200">
    <property type="component" value="Unassembled WGS sequence"/>
</dbReference>
<reference evidence="5 8" key="3">
    <citation type="submission" date="2019-11" db="EMBL/GenBank/DDBJ databases">
        <title>FDA dAtabase for Regulatory Grade micrObial Sequences (FDA-ARGOS): Supporting development and validation of Infectious Disease Dx tests.</title>
        <authorList>
            <person name="Turner S."/>
            <person name="Byrd R."/>
            <person name="Tallon L."/>
            <person name="Sadzewicz L."/>
            <person name="Vavikolanu K."/>
            <person name="Mehta A."/>
            <person name="Aluvathingal J."/>
            <person name="Nadendla S."/>
            <person name="Myers T."/>
            <person name="Yan Y."/>
            <person name="Sichtig H."/>
        </authorList>
    </citation>
    <scope>NUCLEOTIDE SEQUENCE [LARGE SCALE GENOMIC DNA]</scope>
    <source>
        <strain evidence="5 8">FDAARGOS_739</strain>
    </source>
</reference>
<reference evidence="4 9" key="4">
    <citation type="journal article" date="2020" name="Cell Host Microbe">
        <title>Functional and Genomic Variation between Human-Derived Isolates of Lachnospiraceae Reveals Inter- and Intra-Species Diversity.</title>
        <authorList>
            <person name="Sorbara M.T."/>
            <person name="Littmann E.R."/>
            <person name="Fontana E."/>
            <person name="Moody T.U."/>
            <person name="Kohout C.E."/>
            <person name="Gjonbalaj M."/>
            <person name="Eaton V."/>
            <person name="Seok R."/>
            <person name="Leiner I.M."/>
            <person name="Pamer E.G."/>
        </authorList>
    </citation>
    <scope>NUCLEOTIDE SEQUENCE [LARGE SCALE GENOMIC DNA]</scope>
    <source>
        <strain evidence="4 9">MSK.2.26</strain>
    </source>
</reference>
<organism evidence="2 6">
    <name type="scientific">Enterocloster clostridioformis</name>
    <dbReference type="NCBI Taxonomy" id="1531"/>
    <lineage>
        <taxon>Bacteria</taxon>
        <taxon>Bacillati</taxon>
        <taxon>Bacillota</taxon>
        <taxon>Clostridia</taxon>
        <taxon>Lachnospirales</taxon>
        <taxon>Lachnospiraceae</taxon>
        <taxon>Enterocloster</taxon>
    </lineage>
</organism>
<reference evidence="4" key="5">
    <citation type="submission" date="2020-02" db="EMBL/GenBank/DDBJ databases">
        <authorList>
            <person name="Littmann E."/>
            <person name="Sorbara M."/>
        </authorList>
    </citation>
    <scope>NUCLEOTIDE SEQUENCE</scope>
    <source>
        <strain evidence="4">MSK.2.26</strain>
    </source>
</reference>
<gene>
    <name evidence="3" type="ORF">Ccl03g_53370</name>
    <name evidence="2" type="ORF">ERS852480_03149</name>
    <name evidence="5" type="ORF">FOC47_14265</name>
    <name evidence="4" type="ORF">G5B26_04280</name>
</gene>
<evidence type="ECO:0000313" key="9">
    <source>
        <dbReference type="Proteomes" id="UP000719916"/>
    </source>
</evidence>
<dbReference type="EMBL" id="CZAB01000030">
    <property type="protein sequence ID" value="CUP34967.1"/>
    <property type="molecule type" value="Genomic_DNA"/>
</dbReference>
<protein>
    <recommendedName>
        <fullName evidence="1">Large polyvalent protein associated domain-containing protein</fullName>
    </recommendedName>
</protein>
<dbReference type="EMBL" id="BJLB01000001">
    <property type="protein sequence ID" value="GEA39624.1"/>
    <property type="molecule type" value="Genomic_DNA"/>
</dbReference>
<reference evidence="3 7" key="2">
    <citation type="submission" date="2019-06" db="EMBL/GenBank/DDBJ databases">
        <title>Draft genome sequence of [Clostridium] clostridioforme NBRC 113352.</title>
        <authorList>
            <person name="Miura T."/>
            <person name="Furukawa M."/>
            <person name="Shimamura M."/>
            <person name="Ohyama Y."/>
            <person name="Yamazoe A."/>
            <person name="Kawasaki H."/>
        </authorList>
    </citation>
    <scope>NUCLEOTIDE SEQUENCE [LARGE SCALE GENOMIC DNA]</scope>
    <source>
        <strain evidence="3 7">NBRC 113352</strain>
    </source>
</reference>
<dbReference type="AlphaFoldDB" id="A0A174MJH9"/>
<dbReference type="EMBL" id="CP050964">
    <property type="protein sequence ID" value="QIX91598.1"/>
    <property type="molecule type" value="Genomic_DNA"/>
</dbReference>
<dbReference type="Proteomes" id="UP000501069">
    <property type="component" value="Chromosome"/>
</dbReference>
<dbReference type="EMBL" id="JAAISW010000004">
    <property type="protein sequence ID" value="NSJ42813.1"/>
    <property type="molecule type" value="Genomic_DNA"/>
</dbReference>
<evidence type="ECO:0000313" key="5">
    <source>
        <dbReference type="EMBL" id="QIX91598.1"/>
    </source>
</evidence>
<accession>A0A174MJH9</accession>
<name>A0A174MJH9_9FIRM</name>
<proteinExistence type="predicted"/>
<dbReference type="Proteomes" id="UP000095512">
    <property type="component" value="Unassembled WGS sequence"/>
</dbReference>
<evidence type="ECO:0000313" key="6">
    <source>
        <dbReference type="Proteomes" id="UP000095512"/>
    </source>
</evidence>
<dbReference type="RefSeq" id="WP_002587107.1">
    <property type="nucleotide sequence ID" value="NZ_BJLB01000001.1"/>
</dbReference>
<evidence type="ECO:0000313" key="3">
    <source>
        <dbReference type="EMBL" id="GEA39624.1"/>
    </source>
</evidence>
<dbReference type="GeneID" id="57962331"/>
<dbReference type="Pfam" id="PF18843">
    <property type="entry name" value="LPD28"/>
    <property type="match status" value="1"/>
</dbReference>
<evidence type="ECO:0000313" key="4">
    <source>
        <dbReference type="EMBL" id="NSJ42813.1"/>
    </source>
</evidence>
<dbReference type="Proteomes" id="UP000719916">
    <property type="component" value="Unassembled WGS sequence"/>
</dbReference>
<reference evidence="2 6" key="1">
    <citation type="submission" date="2015-09" db="EMBL/GenBank/DDBJ databases">
        <authorList>
            <consortium name="Pathogen Informatics"/>
        </authorList>
    </citation>
    <scope>NUCLEOTIDE SEQUENCE [LARGE SCALE GENOMIC DNA]</scope>
    <source>
        <strain evidence="2 6">2789STDY5834865</strain>
    </source>
</reference>
<dbReference type="InterPro" id="IPR040809">
    <property type="entry name" value="LPD28"/>
</dbReference>
<evidence type="ECO:0000259" key="1">
    <source>
        <dbReference type="Pfam" id="PF18843"/>
    </source>
</evidence>